<comment type="caution">
    <text evidence="2">The sequence shown here is derived from an EMBL/GenBank/DDBJ whole genome shotgun (WGS) entry which is preliminary data.</text>
</comment>
<dbReference type="Proteomes" id="UP000324222">
    <property type="component" value="Unassembled WGS sequence"/>
</dbReference>
<protein>
    <submittedName>
        <fullName evidence="2">Uncharacterized protein</fullName>
    </submittedName>
</protein>
<dbReference type="AlphaFoldDB" id="A0A5B7ER46"/>
<sequence>MGCLRETRTNLPLCPQLAWQRPTFPPSQPATKHTSTGGKGMGWITQLRSPARITCFRSVALDSCIGSLVHIGTTLHTLC</sequence>
<organism evidence="2 3">
    <name type="scientific">Portunus trituberculatus</name>
    <name type="common">Swimming crab</name>
    <name type="synonym">Neptunus trituberculatus</name>
    <dbReference type="NCBI Taxonomy" id="210409"/>
    <lineage>
        <taxon>Eukaryota</taxon>
        <taxon>Metazoa</taxon>
        <taxon>Ecdysozoa</taxon>
        <taxon>Arthropoda</taxon>
        <taxon>Crustacea</taxon>
        <taxon>Multicrustacea</taxon>
        <taxon>Malacostraca</taxon>
        <taxon>Eumalacostraca</taxon>
        <taxon>Eucarida</taxon>
        <taxon>Decapoda</taxon>
        <taxon>Pleocyemata</taxon>
        <taxon>Brachyura</taxon>
        <taxon>Eubrachyura</taxon>
        <taxon>Portunoidea</taxon>
        <taxon>Portunidae</taxon>
        <taxon>Portuninae</taxon>
        <taxon>Portunus</taxon>
    </lineage>
</organism>
<keyword evidence="3" id="KW-1185">Reference proteome</keyword>
<gene>
    <name evidence="2" type="ORF">E2C01_030076</name>
</gene>
<evidence type="ECO:0000256" key="1">
    <source>
        <dbReference type="SAM" id="MobiDB-lite"/>
    </source>
</evidence>
<evidence type="ECO:0000313" key="3">
    <source>
        <dbReference type="Proteomes" id="UP000324222"/>
    </source>
</evidence>
<accession>A0A5B7ER46</accession>
<dbReference type="EMBL" id="VSRR010003558">
    <property type="protein sequence ID" value="MPC36612.1"/>
    <property type="molecule type" value="Genomic_DNA"/>
</dbReference>
<proteinExistence type="predicted"/>
<feature type="region of interest" description="Disordered" evidence="1">
    <location>
        <begin position="22"/>
        <end position="41"/>
    </location>
</feature>
<name>A0A5B7ER46_PORTR</name>
<reference evidence="2 3" key="1">
    <citation type="submission" date="2019-05" db="EMBL/GenBank/DDBJ databases">
        <title>Another draft genome of Portunus trituberculatus and its Hox gene families provides insights of decapod evolution.</title>
        <authorList>
            <person name="Jeong J.-H."/>
            <person name="Song I."/>
            <person name="Kim S."/>
            <person name="Choi T."/>
            <person name="Kim D."/>
            <person name="Ryu S."/>
            <person name="Kim W."/>
        </authorList>
    </citation>
    <scope>NUCLEOTIDE SEQUENCE [LARGE SCALE GENOMIC DNA]</scope>
    <source>
        <tissue evidence="2">Muscle</tissue>
    </source>
</reference>
<evidence type="ECO:0000313" key="2">
    <source>
        <dbReference type="EMBL" id="MPC36612.1"/>
    </source>
</evidence>